<gene>
    <name evidence="1" type="ORF">M9458_051381</name>
</gene>
<sequence length="70" mass="8274">GFRKDEEEREKVMRHIRIILGKGFDGERRSESFCLGFWLFGEGILQTSESENLIVGFIWGERVVERRGRE</sequence>
<evidence type="ECO:0000313" key="1">
    <source>
        <dbReference type="EMBL" id="KAL0153302.1"/>
    </source>
</evidence>
<evidence type="ECO:0000313" key="2">
    <source>
        <dbReference type="Proteomes" id="UP001529510"/>
    </source>
</evidence>
<protein>
    <submittedName>
        <fullName evidence="1">Uncharacterized protein</fullName>
    </submittedName>
</protein>
<organism evidence="1 2">
    <name type="scientific">Cirrhinus mrigala</name>
    <name type="common">Mrigala</name>
    <dbReference type="NCBI Taxonomy" id="683832"/>
    <lineage>
        <taxon>Eukaryota</taxon>
        <taxon>Metazoa</taxon>
        <taxon>Chordata</taxon>
        <taxon>Craniata</taxon>
        <taxon>Vertebrata</taxon>
        <taxon>Euteleostomi</taxon>
        <taxon>Actinopterygii</taxon>
        <taxon>Neopterygii</taxon>
        <taxon>Teleostei</taxon>
        <taxon>Ostariophysi</taxon>
        <taxon>Cypriniformes</taxon>
        <taxon>Cyprinidae</taxon>
        <taxon>Labeoninae</taxon>
        <taxon>Labeonini</taxon>
        <taxon>Cirrhinus</taxon>
    </lineage>
</organism>
<dbReference type="AlphaFoldDB" id="A0ABD0MTG1"/>
<keyword evidence="2" id="KW-1185">Reference proteome</keyword>
<comment type="caution">
    <text evidence="1">The sequence shown here is derived from an EMBL/GenBank/DDBJ whole genome shotgun (WGS) entry which is preliminary data.</text>
</comment>
<feature type="non-terminal residue" evidence="1">
    <location>
        <position position="1"/>
    </location>
</feature>
<proteinExistence type="predicted"/>
<accession>A0ABD0MTG1</accession>
<name>A0ABD0MTG1_CIRMR</name>
<dbReference type="EMBL" id="JAMKFB020000120">
    <property type="protein sequence ID" value="KAL0153302.1"/>
    <property type="molecule type" value="Genomic_DNA"/>
</dbReference>
<reference evidence="1 2" key="1">
    <citation type="submission" date="2024-05" db="EMBL/GenBank/DDBJ databases">
        <title>Genome sequencing and assembly of Indian major carp, Cirrhinus mrigala (Hamilton, 1822).</title>
        <authorList>
            <person name="Mohindra V."/>
            <person name="Chowdhury L.M."/>
            <person name="Lal K."/>
            <person name="Jena J.K."/>
        </authorList>
    </citation>
    <scope>NUCLEOTIDE SEQUENCE [LARGE SCALE GENOMIC DNA]</scope>
    <source>
        <strain evidence="1">CM1030</strain>
        <tissue evidence="1">Blood</tissue>
    </source>
</reference>
<dbReference type="Proteomes" id="UP001529510">
    <property type="component" value="Unassembled WGS sequence"/>
</dbReference>
<feature type="non-terminal residue" evidence="1">
    <location>
        <position position="70"/>
    </location>
</feature>